<evidence type="ECO:0000313" key="3">
    <source>
        <dbReference type="Proteomes" id="UP000733379"/>
    </source>
</evidence>
<comment type="caution">
    <text evidence="2">The sequence shown here is derived from an EMBL/GenBank/DDBJ whole genome shotgun (WGS) entry which is preliminary data.</text>
</comment>
<dbReference type="InterPro" id="IPR029058">
    <property type="entry name" value="AB_hydrolase_fold"/>
</dbReference>
<proteinExistence type="predicted"/>
<dbReference type="SUPFAM" id="SSF53474">
    <property type="entry name" value="alpha/beta-Hydrolases"/>
    <property type="match status" value="1"/>
</dbReference>
<organism evidence="2 3">
    <name type="scientific">Nocardia albiluteola</name>
    <dbReference type="NCBI Taxonomy" id="2842303"/>
    <lineage>
        <taxon>Bacteria</taxon>
        <taxon>Bacillati</taxon>
        <taxon>Actinomycetota</taxon>
        <taxon>Actinomycetes</taxon>
        <taxon>Mycobacteriales</taxon>
        <taxon>Nocardiaceae</taxon>
        <taxon>Nocardia</taxon>
    </lineage>
</organism>
<keyword evidence="3" id="KW-1185">Reference proteome</keyword>
<dbReference type="InterPro" id="IPR005152">
    <property type="entry name" value="Lipase_secreted"/>
</dbReference>
<feature type="region of interest" description="Disordered" evidence="1">
    <location>
        <begin position="1"/>
        <end position="40"/>
    </location>
</feature>
<feature type="compositionally biased region" description="Basic and acidic residues" evidence="1">
    <location>
        <begin position="17"/>
        <end position="33"/>
    </location>
</feature>
<evidence type="ECO:0000256" key="1">
    <source>
        <dbReference type="SAM" id="MobiDB-lite"/>
    </source>
</evidence>
<evidence type="ECO:0000313" key="2">
    <source>
        <dbReference type="EMBL" id="MBU3060322.1"/>
    </source>
</evidence>
<dbReference type="Proteomes" id="UP000733379">
    <property type="component" value="Unassembled WGS sequence"/>
</dbReference>
<reference evidence="2 3" key="1">
    <citation type="submission" date="2021-06" db="EMBL/GenBank/DDBJ databases">
        <title>Actinomycetes sequencing.</title>
        <authorList>
            <person name="Shan Q."/>
        </authorList>
    </citation>
    <scope>NUCLEOTIDE SEQUENCE [LARGE SCALE GENOMIC DNA]</scope>
    <source>
        <strain evidence="2 3">NEAU-G5</strain>
    </source>
</reference>
<dbReference type="EMBL" id="JAHKNI010000001">
    <property type="protein sequence ID" value="MBU3060322.1"/>
    <property type="molecule type" value="Genomic_DNA"/>
</dbReference>
<sequence length="177" mass="17778">MPIPGVPGAVEPGCHGRRADRACPADGHRDHGADSAGAVGRQPAAGAGAGFAVVATDFDGRDGSQLLSFGEGHMALDGIRAAKNDPSLGLADSAVALYGYSGGGSGTARAAETHALYALELKIVGAAMGGVPGDMVQLARDNIQHDNGIANFTGPGNFTMWLVLADLPPAPRLRVGI</sequence>
<protein>
    <submittedName>
        <fullName evidence="2">Lipase family protein</fullName>
    </submittedName>
</protein>
<gene>
    <name evidence="2" type="ORF">KO481_02135</name>
</gene>
<name>A0ABS6AQN2_9NOCA</name>
<dbReference type="Pfam" id="PF03583">
    <property type="entry name" value="LIP"/>
    <property type="match status" value="1"/>
</dbReference>
<dbReference type="PANTHER" id="PTHR34853:SF1">
    <property type="entry name" value="LIPASE 5"/>
    <property type="match status" value="1"/>
</dbReference>
<dbReference type="PANTHER" id="PTHR34853">
    <property type="match status" value="1"/>
</dbReference>
<accession>A0ABS6AQN2</accession>
<dbReference type="Gene3D" id="3.40.50.1820">
    <property type="entry name" value="alpha/beta hydrolase"/>
    <property type="match status" value="1"/>
</dbReference>